<evidence type="ECO:0000313" key="2">
    <source>
        <dbReference type="EMBL" id="KPM83387.1"/>
    </source>
</evidence>
<dbReference type="Gene3D" id="3.40.50.150">
    <property type="entry name" value="Vaccinia Virus protein VP39"/>
    <property type="match status" value="1"/>
</dbReference>
<organism evidence="2 3">
    <name type="scientific">Pseudoalteromonas lipolytica</name>
    <dbReference type="NCBI Taxonomy" id="570156"/>
    <lineage>
        <taxon>Bacteria</taxon>
        <taxon>Pseudomonadati</taxon>
        <taxon>Pseudomonadota</taxon>
        <taxon>Gammaproteobacteria</taxon>
        <taxon>Alteromonadales</taxon>
        <taxon>Pseudoalteromonadaceae</taxon>
        <taxon>Pseudoalteromonas</taxon>
    </lineage>
</organism>
<dbReference type="SUPFAM" id="SSF53335">
    <property type="entry name" value="S-adenosyl-L-methionine-dependent methyltransferases"/>
    <property type="match status" value="1"/>
</dbReference>
<reference evidence="2 3" key="1">
    <citation type="submission" date="2015-09" db="EMBL/GenBank/DDBJ databases">
        <title>Draft Genome Sequence of Pseudoalteromonas lipolytica UCD-48B.</title>
        <authorList>
            <person name="Krusor M."/>
            <person name="Coil D.A."/>
            <person name="Lang J.M."/>
            <person name="Eisen J.A."/>
            <person name="Alexiev A."/>
        </authorList>
    </citation>
    <scope>NUCLEOTIDE SEQUENCE [LARGE SCALE GENOMIC DNA]</scope>
    <source>
        <strain evidence="2 3">UCD-48B</strain>
    </source>
</reference>
<dbReference type="InterPro" id="IPR029063">
    <property type="entry name" value="SAM-dependent_MTases_sf"/>
</dbReference>
<keyword evidence="2" id="KW-0808">Transferase</keyword>
<proteinExistence type="predicted"/>
<name>A0A0P7EJA9_9GAMM</name>
<dbReference type="InterPro" id="IPR013216">
    <property type="entry name" value="Methyltransf_11"/>
</dbReference>
<dbReference type="RefSeq" id="WP_054553286.1">
    <property type="nucleotide sequence ID" value="NZ_LJTC01000007.1"/>
</dbReference>
<dbReference type="PATRIC" id="fig|570156.3.peg.3521"/>
<dbReference type="Pfam" id="PF08241">
    <property type="entry name" value="Methyltransf_11"/>
    <property type="match status" value="1"/>
</dbReference>
<dbReference type="Proteomes" id="UP000050378">
    <property type="component" value="Unassembled WGS sequence"/>
</dbReference>
<dbReference type="GO" id="GO:0008757">
    <property type="term" value="F:S-adenosylmethionine-dependent methyltransferase activity"/>
    <property type="evidence" value="ECO:0007669"/>
    <property type="project" value="InterPro"/>
</dbReference>
<feature type="domain" description="Methyltransferase type 11" evidence="1">
    <location>
        <begin position="56"/>
        <end position="149"/>
    </location>
</feature>
<evidence type="ECO:0000313" key="3">
    <source>
        <dbReference type="Proteomes" id="UP000050378"/>
    </source>
</evidence>
<dbReference type="AlphaFoldDB" id="A0A0P7EJA9"/>
<keyword evidence="2" id="KW-0489">Methyltransferase</keyword>
<gene>
    <name evidence="2" type="ORF">AOG27_12170</name>
</gene>
<dbReference type="OrthoDB" id="323463at2"/>
<evidence type="ECO:0000259" key="1">
    <source>
        <dbReference type="Pfam" id="PF08241"/>
    </source>
</evidence>
<comment type="caution">
    <text evidence="2">The sequence shown here is derived from an EMBL/GenBank/DDBJ whole genome shotgun (WGS) entry which is preliminary data.</text>
</comment>
<dbReference type="EMBL" id="LJTC01000007">
    <property type="protein sequence ID" value="KPM83387.1"/>
    <property type="molecule type" value="Genomic_DNA"/>
</dbReference>
<dbReference type="STRING" id="570156.AOG27_12170"/>
<sequence length="224" mass="25463">MNEFESKQAEWDSIANASADFKEQVGRPFDDSAWLALSADVLSKLELNSASKGNVLDVGCGNGLLLSKIANNFNELVGVDYSESMVDKAKMLLPDGAFTQSEANSLKFKNNYFDRVLCYSIFHYFPSYDYALEVVLEMIRVTKPGGLILLGDILDANFESEIKGNSDLEYEKTIPLIHRYSQWRFYNFKKLIDDLAAYTTKVEVLTQPETFVLATYRKDIRIWV</sequence>
<accession>A0A0P7EJA9</accession>
<dbReference type="GO" id="GO:0032259">
    <property type="term" value="P:methylation"/>
    <property type="evidence" value="ECO:0007669"/>
    <property type="project" value="UniProtKB-KW"/>
</dbReference>
<dbReference type="PANTHER" id="PTHR43861">
    <property type="entry name" value="TRANS-ACONITATE 2-METHYLTRANSFERASE-RELATED"/>
    <property type="match status" value="1"/>
</dbReference>
<protein>
    <submittedName>
        <fullName evidence="2">SAM-dependent methyltransferase</fullName>
    </submittedName>
</protein>
<dbReference type="CDD" id="cd02440">
    <property type="entry name" value="AdoMet_MTases"/>
    <property type="match status" value="1"/>
</dbReference>